<keyword evidence="5" id="KW-0378">Hydrolase</keyword>
<dbReference type="Gene3D" id="1.10.340.30">
    <property type="entry name" value="Hypothetical protein, domain 2"/>
    <property type="match status" value="1"/>
</dbReference>
<keyword evidence="12" id="KW-1185">Reference proteome</keyword>
<gene>
    <name evidence="11" type="ORF">SAMN02745119_02933</name>
</gene>
<dbReference type="GO" id="GO:0019104">
    <property type="term" value="F:DNA N-glycosylase activity"/>
    <property type="evidence" value="ECO:0007669"/>
    <property type="project" value="UniProtKB-ARBA"/>
</dbReference>
<protein>
    <submittedName>
        <fullName evidence="11">DNA-3-methyladenine glycosylase III</fullName>
    </submittedName>
</protein>
<sequence length="221" mass="24762">MADNQLQELFDTLLAQYGPRHWWPGETPFEVCVGAILTQNTNWGNVEKAIANLKAADRLSMTGIDSLLPNELAALIRPAGYFNVKATRLQAFTAFVLQEYGGSLDRLFTGPWQTTRQELLAVKGIGPETADSILLYAGQKPSFVVDAYTRRIFSRLGLVDELISYDRLRDFFMDRLPLDTALFNEYHALIVELGKQACRPKPQCRDCCLLARCQNGARNSG</sequence>
<accession>A0A1T4RLE2</accession>
<keyword evidence="8" id="KW-0234">DNA repair</keyword>
<keyword evidence="6" id="KW-0408">Iron</keyword>
<dbReference type="PIRSF" id="PIRSF001435">
    <property type="entry name" value="Nth"/>
    <property type="match status" value="1"/>
</dbReference>
<keyword evidence="2" id="KW-0004">4Fe-4S</keyword>
<evidence type="ECO:0000256" key="8">
    <source>
        <dbReference type="ARBA" id="ARBA00023204"/>
    </source>
</evidence>
<evidence type="ECO:0000256" key="6">
    <source>
        <dbReference type="ARBA" id="ARBA00023004"/>
    </source>
</evidence>
<keyword evidence="9" id="KW-0326">Glycosidase</keyword>
<dbReference type="EMBL" id="FUWR01000021">
    <property type="protein sequence ID" value="SKA16578.1"/>
    <property type="molecule type" value="Genomic_DNA"/>
</dbReference>
<dbReference type="InterPro" id="IPR003265">
    <property type="entry name" value="HhH-GPD_domain"/>
</dbReference>
<dbReference type="RefSeq" id="WP_078791149.1">
    <property type="nucleotide sequence ID" value="NZ_FUWR01000021.1"/>
</dbReference>
<evidence type="ECO:0000256" key="4">
    <source>
        <dbReference type="ARBA" id="ARBA00022763"/>
    </source>
</evidence>
<evidence type="ECO:0000256" key="5">
    <source>
        <dbReference type="ARBA" id="ARBA00022801"/>
    </source>
</evidence>
<dbReference type="InterPro" id="IPR000445">
    <property type="entry name" value="HhH_motif"/>
</dbReference>
<proteinExistence type="inferred from homology"/>
<evidence type="ECO:0000256" key="3">
    <source>
        <dbReference type="ARBA" id="ARBA00022723"/>
    </source>
</evidence>
<evidence type="ECO:0000256" key="1">
    <source>
        <dbReference type="ARBA" id="ARBA00008343"/>
    </source>
</evidence>
<evidence type="ECO:0000256" key="7">
    <source>
        <dbReference type="ARBA" id="ARBA00023014"/>
    </source>
</evidence>
<keyword evidence="7" id="KW-0411">Iron-sulfur</keyword>
<dbReference type="GO" id="GO:0046872">
    <property type="term" value="F:metal ion binding"/>
    <property type="evidence" value="ECO:0007669"/>
    <property type="project" value="UniProtKB-KW"/>
</dbReference>
<evidence type="ECO:0000256" key="9">
    <source>
        <dbReference type="ARBA" id="ARBA00023295"/>
    </source>
</evidence>
<evidence type="ECO:0000259" key="10">
    <source>
        <dbReference type="SMART" id="SM00478"/>
    </source>
</evidence>
<dbReference type="OrthoDB" id="9802365at2"/>
<evidence type="ECO:0000313" key="11">
    <source>
        <dbReference type="EMBL" id="SKA16578.1"/>
    </source>
</evidence>
<evidence type="ECO:0000256" key="2">
    <source>
        <dbReference type="ARBA" id="ARBA00022485"/>
    </source>
</evidence>
<dbReference type="Proteomes" id="UP000190102">
    <property type="component" value="Unassembled WGS sequence"/>
</dbReference>
<dbReference type="SUPFAM" id="SSF48150">
    <property type="entry name" value="DNA-glycosylase"/>
    <property type="match status" value="1"/>
</dbReference>
<organism evidence="11 12">
    <name type="scientific">Trichlorobacter thiogenes</name>
    <dbReference type="NCBI Taxonomy" id="115783"/>
    <lineage>
        <taxon>Bacteria</taxon>
        <taxon>Pseudomonadati</taxon>
        <taxon>Thermodesulfobacteriota</taxon>
        <taxon>Desulfuromonadia</taxon>
        <taxon>Geobacterales</taxon>
        <taxon>Geobacteraceae</taxon>
        <taxon>Trichlorobacter</taxon>
    </lineage>
</organism>
<dbReference type="Gene3D" id="1.10.1670.10">
    <property type="entry name" value="Helix-hairpin-Helix base-excision DNA repair enzymes (C-terminal)"/>
    <property type="match status" value="1"/>
</dbReference>
<evidence type="ECO:0000313" key="12">
    <source>
        <dbReference type="Proteomes" id="UP000190102"/>
    </source>
</evidence>
<name>A0A1T4RLE2_9BACT</name>
<dbReference type="PANTHER" id="PTHR10359:SF19">
    <property type="entry name" value="DNA REPAIR GLYCOSYLASE MJ1434-RELATED"/>
    <property type="match status" value="1"/>
</dbReference>
<dbReference type="Pfam" id="PF00730">
    <property type="entry name" value="HhH-GPD"/>
    <property type="match status" value="1"/>
</dbReference>
<dbReference type="InterPro" id="IPR011257">
    <property type="entry name" value="DNA_glycosylase"/>
</dbReference>
<keyword evidence="4" id="KW-0227">DNA damage</keyword>
<dbReference type="AlphaFoldDB" id="A0A1T4RLE2"/>
<feature type="domain" description="HhH-GPD" evidence="10">
    <location>
        <begin position="37"/>
        <end position="196"/>
    </location>
</feature>
<dbReference type="GO" id="GO:0006284">
    <property type="term" value="P:base-excision repair"/>
    <property type="evidence" value="ECO:0007669"/>
    <property type="project" value="InterPro"/>
</dbReference>
<dbReference type="GO" id="GO:0003677">
    <property type="term" value="F:DNA binding"/>
    <property type="evidence" value="ECO:0007669"/>
    <property type="project" value="InterPro"/>
</dbReference>
<reference evidence="12" key="1">
    <citation type="submission" date="2017-02" db="EMBL/GenBank/DDBJ databases">
        <authorList>
            <person name="Varghese N."/>
            <person name="Submissions S."/>
        </authorList>
    </citation>
    <scope>NUCLEOTIDE SEQUENCE [LARGE SCALE GENOMIC DNA]</scope>
    <source>
        <strain evidence="12">ATCC BAA-34</strain>
    </source>
</reference>
<dbReference type="Pfam" id="PF00633">
    <property type="entry name" value="HHH"/>
    <property type="match status" value="1"/>
</dbReference>
<comment type="similarity">
    <text evidence="1">Belongs to the Nth/MutY family.</text>
</comment>
<dbReference type="STRING" id="115783.SAMN02745119_02933"/>
<dbReference type="SMART" id="SM00478">
    <property type="entry name" value="ENDO3c"/>
    <property type="match status" value="1"/>
</dbReference>
<dbReference type="InterPro" id="IPR023170">
    <property type="entry name" value="HhH_base_excis_C"/>
</dbReference>
<keyword evidence="3" id="KW-0479">Metal-binding</keyword>
<dbReference type="GO" id="GO:0051539">
    <property type="term" value="F:4 iron, 4 sulfur cluster binding"/>
    <property type="evidence" value="ECO:0007669"/>
    <property type="project" value="UniProtKB-KW"/>
</dbReference>
<dbReference type="PANTHER" id="PTHR10359">
    <property type="entry name" value="A/G-SPECIFIC ADENINE GLYCOSYLASE/ENDONUCLEASE III"/>
    <property type="match status" value="1"/>
</dbReference>
<dbReference type="CDD" id="cd00056">
    <property type="entry name" value="ENDO3c"/>
    <property type="match status" value="1"/>
</dbReference>